<accession>A0A3M2QSZ9</accession>
<dbReference type="Proteomes" id="UP000277212">
    <property type="component" value="Unassembled WGS sequence"/>
</dbReference>
<keyword evidence="4" id="KW-1185">Reference proteome</keyword>
<feature type="chain" id="PRO_5018192094" evidence="2">
    <location>
        <begin position="21"/>
        <end position="207"/>
    </location>
</feature>
<dbReference type="AlphaFoldDB" id="A0A3M2QSZ9"/>
<feature type="region of interest" description="Disordered" evidence="1">
    <location>
        <begin position="73"/>
        <end position="105"/>
    </location>
</feature>
<protein>
    <submittedName>
        <fullName evidence="3">Uncharacterized protein</fullName>
    </submittedName>
</protein>
<feature type="compositionally biased region" description="Low complexity" evidence="1">
    <location>
        <begin position="93"/>
        <end position="105"/>
    </location>
</feature>
<dbReference type="EMBL" id="NKUJ01000922">
    <property type="protein sequence ID" value="RMI96050.1"/>
    <property type="molecule type" value="Genomic_DNA"/>
</dbReference>
<feature type="compositionally biased region" description="Basic and acidic residues" evidence="1">
    <location>
        <begin position="77"/>
        <end position="91"/>
    </location>
</feature>
<feature type="compositionally biased region" description="Basic and acidic residues" evidence="1">
    <location>
        <begin position="136"/>
        <end position="150"/>
    </location>
</feature>
<evidence type="ECO:0000256" key="1">
    <source>
        <dbReference type="SAM" id="MobiDB-lite"/>
    </source>
</evidence>
<feature type="region of interest" description="Disordered" evidence="1">
    <location>
        <begin position="129"/>
        <end position="156"/>
    </location>
</feature>
<evidence type="ECO:0000256" key="2">
    <source>
        <dbReference type="SAM" id="SignalP"/>
    </source>
</evidence>
<feature type="signal peptide" evidence="2">
    <location>
        <begin position="1"/>
        <end position="20"/>
    </location>
</feature>
<organism evidence="3 4">
    <name type="scientific">Fusarium kuroshium</name>
    <dbReference type="NCBI Taxonomy" id="2010991"/>
    <lineage>
        <taxon>Eukaryota</taxon>
        <taxon>Fungi</taxon>
        <taxon>Dikarya</taxon>
        <taxon>Ascomycota</taxon>
        <taxon>Pezizomycotina</taxon>
        <taxon>Sordariomycetes</taxon>
        <taxon>Hypocreomycetidae</taxon>
        <taxon>Hypocreales</taxon>
        <taxon>Nectriaceae</taxon>
        <taxon>Fusarium</taxon>
        <taxon>Fusarium solani species complex</taxon>
    </lineage>
</organism>
<gene>
    <name evidence="3" type="ORF">CDV36_016353</name>
</gene>
<dbReference type="OrthoDB" id="5105154at2759"/>
<proteinExistence type="predicted"/>
<evidence type="ECO:0000313" key="3">
    <source>
        <dbReference type="EMBL" id="RMI96050.1"/>
    </source>
</evidence>
<comment type="caution">
    <text evidence="3">The sequence shown here is derived from an EMBL/GenBank/DDBJ whole genome shotgun (WGS) entry which is preliminary data.</text>
</comment>
<sequence>MKAFILLSLACLAVSLPTYAGTRQADLDLALADPTSLPAPTAATPSNAVLFRRRGPGIIVSILLGYRPRRRYASKTLSKEPSKTLSKEPSKDPTSLPAPTAATPSNAALFRKRGVGFMLSSLLSRHPSWRRASKTLSKEPSKILSEKPSKDPTSLPALTAATSSNAVLFQKRGVGVMLASWFSRLPPRRCASKTLSEEPSKEPDTEP</sequence>
<reference evidence="3 4" key="1">
    <citation type="submission" date="2017-06" db="EMBL/GenBank/DDBJ databases">
        <title>Comparative genomic analysis of Ambrosia Fusariam Clade fungi.</title>
        <authorList>
            <person name="Stajich J.E."/>
            <person name="Carrillo J."/>
            <person name="Kijimoto T."/>
            <person name="Eskalen A."/>
            <person name="O'Donnell K."/>
            <person name="Kasson M."/>
        </authorList>
    </citation>
    <scope>NUCLEOTIDE SEQUENCE [LARGE SCALE GENOMIC DNA]</scope>
    <source>
        <strain evidence="3">UCR3666</strain>
    </source>
</reference>
<name>A0A3M2QSZ9_9HYPO</name>
<keyword evidence="2" id="KW-0732">Signal</keyword>
<evidence type="ECO:0000313" key="4">
    <source>
        <dbReference type="Proteomes" id="UP000277212"/>
    </source>
</evidence>